<dbReference type="Proteomes" id="UP000266327">
    <property type="component" value="Unassembled WGS sequence"/>
</dbReference>
<dbReference type="Pfam" id="PF01527">
    <property type="entry name" value="HTH_Tnp_1"/>
    <property type="match status" value="1"/>
</dbReference>
<evidence type="ECO:0000313" key="2">
    <source>
        <dbReference type="Proteomes" id="UP000266327"/>
    </source>
</evidence>
<comment type="caution">
    <text evidence="1">The sequence shown here is derived from an EMBL/GenBank/DDBJ whole genome shotgun (WGS) entry which is preliminary data.</text>
</comment>
<dbReference type="GO" id="GO:0006313">
    <property type="term" value="P:DNA transposition"/>
    <property type="evidence" value="ECO:0007669"/>
    <property type="project" value="InterPro"/>
</dbReference>
<proteinExistence type="predicted"/>
<dbReference type="InterPro" id="IPR010921">
    <property type="entry name" value="Trp_repressor/repl_initiator"/>
</dbReference>
<name>A0A3A3G0T4_9BURK</name>
<dbReference type="GO" id="GO:0004803">
    <property type="term" value="F:transposase activity"/>
    <property type="evidence" value="ECO:0007669"/>
    <property type="project" value="InterPro"/>
</dbReference>
<evidence type="ECO:0000313" key="1">
    <source>
        <dbReference type="EMBL" id="RJG02043.1"/>
    </source>
</evidence>
<gene>
    <name evidence="1" type="ORF">D3878_11010</name>
</gene>
<dbReference type="SUPFAM" id="SSF48295">
    <property type="entry name" value="TrpR-like"/>
    <property type="match status" value="1"/>
</dbReference>
<dbReference type="GO" id="GO:0043565">
    <property type="term" value="F:sequence-specific DNA binding"/>
    <property type="evidence" value="ECO:0007669"/>
    <property type="project" value="InterPro"/>
</dbReference>
<protein>
    <recommendedName>
        <fullName evidence="3">Transposase</fullName>
    </recommendedName>
</protein>
<dbReference type="InterPro" id="IPR002514">
    <property type="entry name" value="Transposase_8"/>
</dbReference>
<accession>A0A3A3G0T4</accession>
<organism evidence="1 2">
    <name type="scientific">Noviherbaspirillum sedimenti</name>
    <dbReference type="NCBI Taxonomy" id="2320865"/>
    <lineage>
        <taxon>Bacteria</taxon>
        <taxon>Pseudomonadati</taxon>
        <taxon>Pseudomonadota</taxon>
        <taxon>Betaproteobacteria</taxon>
        <taxon>Burkholderiales</taxon>
        <taxon>Oxalobacteraceae</taxon>
        <taxon>Noviherbaspirillum</taxon>
    </lineage>
</organism>
<evidence type="ECO:0008006" key="3">
    <source>
        <dbReference type="Google" id="ProtNLM"/>
    </source>
</evidence>
<keyword evidence="2" id="KW-1185">Reference proteome</keyword>
<dbReference type="OrthoDB" id="9800877at2"/>
<dbReference type="AlphaFoldDB" id="A0A3A3G0T4"/>
<dbReference type="EMBL" id="QYUQ01000002">
    <property type="protein sequence ID" value="RJG02043.1"/>
    <property type="molecule type" value="Genomic_DNA"/>
</dbReference>
<sequence length="53" mass="5791">MTDTKIRRRRYGAALKAHILAECEQPGMSVARVAMAHGINGKRSINPSLVARS</sequence>
<reference evidence="2" key="1">
    <citation type="submission" date="2018-09" db="EMBL/GenBank/DDBJ databases">
        <authorList>
            <person name="Zhu H."/>
        </authorList>
    </citation>
    <scope>NUCLEOTIDE SEQUENCE [LARGE SCALE GENOMIC DNA]</scope>
    <source>
        <strain evidence="2">K1S02-23</strain>
    </source>
</reference>